<keyword evidence="2" id="KW-1185">Reference proteome</keyword>
<reference evidence="2" key="1">
    <citation type="submission" date="2017-09" db="EMBL/GenBank/DDBJ databases">
        <title>Bacterial strain isolated from the female urinary microbiota.</title>
        <authorList>
            <person name="Thomas-White K."/>
            <person name="Kumar N."/>
            <person name="Forster S."/>
            <person name="Putonti C."/>
            <person name="Lawley T."/>
            <person name="Wolfe A.J."/>
        </authorList>
    </citation>
    <scope>NUCLEOTIDE SEQUENCE [LARGE SCALE GENOMIC DNA]</scope>
    <source>
        <strain evidence="2">UMB0959</strain>
    </source>
</reference>
<dbReference type="Proteomes" id="UP000243626">
    <property type="component" value="Chromosome"/>
</dbReference>
<dbReference type="EMBL" id="CP136964">
    <property type="protein sequence ID" value="WOS96682.1"/>
    <property type="molecule type" value="Genomic_DNA"/>
</dbReference>
<dbReference type="AlphaFoldDB" id="A0AAF1BT81"/>
<gene>
    <name evidence="1" type="ORF">CJ229_002760</name>
</gene>
<sequence>MFNEIDQTILKLFKEESGYSVSKQAGLSYQTVQDLRNGKSSLEKARYETIKSLYEYAKKQGYNIL</sequence>
<evidence type="ECO:0000313" key="1">
    <source>
        <dbReference type="EMBL" id="WOS96682.1"/>
    </source>
</evidence>
<name>A0AAF1BT81_9STAP</name>
<evidence type="ECO:0000313" key="2">
    <source>
        <dbReference type="Proteomes" id="UP000243626"/>
    </source>
</evidence>
<dbReference type="KEGG" id="nmy:CJ229_002760"/>
<dbReference type="RefSeq" id="WP_102167452.1">
    <property type="nucleotide sequence ID" value="NZ_CP136964.1"/>
</dbReference>
<organism evidence="1 2">
    <name type="scientific">Nosocomiicoccus massiliensis</name>
    <dbReference type="NCBI Taxonomy" id="1232430"/>
    <lineage>
        <taxon>Bacteria</taxon>
        <taxon>Bacillati</taxon>
        <taxon>Bacillota</taxon>
        <taxon>Bacilli</taxon>
        <taxon>Bacillales</taxon>
        <taxon>Staphylococcaceae</taxon>
        <taxon>Nosocomiicoccus</taxon>
    </lineage>
</organism>
<protein>
    <submittedName>
        <fullName evidence="1">Uncharacterized protein</fullName>
    </submittedName>
</protein>
<proteinExistence type="predicted"/>
<accession>A0AAF1BT81</accession>